<dbReference type="RefSeq" id="WP_309489970.1">
    <property type="nucleotide sequence ID" value="NZ_JAENIG010000006.1"/>
</dbReference>
<dbReference type="EMBL" id="JAENIG010000006">
    <property type="protein sequence ID" value="MBK1855357.1"/>
    <property type="molecule type" value="Genomic_DNA"/>
</dbReference>
<evidence type="ECO:0000259" key="2">
    <source>
        <dbReference type="Pfam" id="PF07589"/>
    </source>
</evidence>
<organism evidence="3 4">
    <name type="scientific">Oceaniferula flava</name>
    <dbReference type="NCBI Taxonomy" id="2800421"/>
    <lineage>
        <taxon>Bacteria</taxon>
        <taxon>Pseudomonadati</taxon>
        <taxon>Verrucomicrobiota</taxon>
        <taxon>Verrucomicrobiia</taxon>
        <taxon>Verrucomicrobiales</taxon>
        <taxon>Verrucomicrobiaceae</taxon>
        <taxon>Oceaniferula</taxon>
    </lineage>
</organism>
<protein>
    <submittedName>
        <fullName evidence="3">PEP-CTERM sorting domain-containing protein</fullName>
    </submittedName>
</protein>
<keyword evidence="4" id="KW-1185">Reference proteome</keyword>
<gene>
    <name evidence="3" type="ORF">JIN83_10330</name>
</gene>
<reference evidence="3" key="1">
    <citation type="submission" date="2021-01" db="EMBL/GenBank/DDBJ databases">
        <title>Modified the classification status of verrucomicrobia.</title>
        <authorList>
            <person name="Feng X."/>
        </authorList>
    </citation>
    <scope>NUCLEOTIDE SEQUENCE</scope>
    <source>
        <strain evidence="3">5K15</strain>
    </source>
</reference>
<sequence>MSKPLSFIALLALAPLAQTNAATLVGALNLTGKDVDGLGSGESSGDFASPKTFNEVSDLSLNDVAWSDGGYNGVVDISLVATVSGAPTDLIGRGSKGAFGINVDGNEGTGGPATISAGDGTLTLSNLQFTYVSGDALSNIYSIEFAAVYINSWRTSDNDAGTLNGVAITTGSAGGNLTADGRNDLVTAASSVIIDATAGDGWAIGGVDILVTAVPEPSSAALLGLGGLALILRRRK</sequence>
<dbReference type="NCBIfam" id="TIGR02595">
    <property type="entry name" value="PEP_CTERM"/>
    <property type="match status" value="1"/>
</dbReference>
<keyword evidence="1" id="KW-0732">Signal</keyword>
<feature type="domain" description="Ice-binding protein C-terminal" evidence="2">
    <location>
        <begin position="213"/>
        <end position="235"/>
    </location>
</feature>
<dbReference type="InterPro" id="IPR013424">
    <property type="entry name" value="Ice-binding_C"/>
</dbReference>
<accession>A0AAE2V8C4</accession>
<dbReference type="AlphaFoldDB" id="A0AAE2V8C4"/>
<name>A0AAE2V8C4_9BACT</name>
<feature type="signal peptide" evidence="1">
    <location>
        <begin position="1"/>
        <end position="21"/>
    </location>
</feature>
<evidence type="ECO:0000313" key="3">
    <source>
        <dbReference type="EMBL" id="MBK1855357.1"/>
    </source>
</evidence>
<feature type="chain" id="PRO_5041906672" evidence="1">
    <location>
        <begin position="22"/>
        <end position="236"/>
    </location>
</feature>
<evidence type="ECO:0000313" key="4">
    <source>
        <dbReference type="Proteomes" id="UP000634206"/>
    </source>
</evidence>
<comment type="caution">
    <text evidence="3">The sequence shown here is derived from an EMBL/GenBank/DDBJ whole genome shotgun (WGS) entry which is preliminary data.</text>
</comment>
<proteinExistence type="predicted"/>
<dbReference type="Pfam" id="PF07589">
    <property type="entry name" value="PEP-CTERM"/>
    <property type="match status" value="1"/>
</dbReference>
<evidence type="ECO:0000256" key="1">
    <source>
        <dbReference type="SAM" id="SignalP"/>
    </source>
</evidence>
<dbReference type="Proteomes" id="UP000634206">
    <property type="component" value="Unassembled WGS sequence"/>
</dbReference>